<accession>A0A0C3BFP5</accession>
<evidence type="ECO:0000313" key="3">
    <source>
        <dbReference type="Proteomes" id="UP000054097"/>
    </source>
</evidence>
<organism evidence="2 3">
    <name type="scientific">Serendipita vermifera MAFF 305830</name>
    <dbReference type="NCBI Taxonomy" id="933852"/>
    <lineage>
        <taxon>Eukaryota</taxon>
        <taxon>Fungi</taxon>
        <taxon>Dikarya</taxon>
        <taxon>Basidiomycota</taxon>
        <taxon>Agaricomycotina</taxon>
        <taxon>Agaricomycetes</taxon>
        <taxon>Sebacinales</taxon>
        <taxon>Serendipitaceae</taxon>
        <taxon>Serendipita</taxon>
    </lineage>
</organism>
<gene>
    <name evidence="2" type="ORF">M408DRAFT_22293</name>
</gene>
<evidence type="ECO:0000313" key="2">
    <source>
        <dbReference type="EMBL" id="KIM30291.1"/>
    </source>
</evidence>
<dbReference type="AlphaFoldDB" id="A0A0C3BFP5"/>
<feature type="transmembrane region" description="Helical" evidence="1">
    <location>
        <begin position="161"/>
        <end position="183"/>
    </location>
</feature>
<sequence>MATPAVSPSEQVDYVQLSQDYNLPRVVKTALDAAVQQANAIAIVMGLFAGALVSFAQIVSGVDENKIDKHSIAWGALLIFLYGAIMLSLGGSFLSLIIIKMCSDLPLAAQQRVLTEQFSSSTKLLSEVARGRQTIPAYILESHFRLLENFGMAPEYRMVHVVSGLVLISACVCTFIALTLWVFISEAIITAGITMVFFVLIAFIVIMVYFFASNGQGWR</sequence>
<proteinExistence type="predicted"/>
<dbReference type="Proteomes" id="UP000054097">
    <property type="component" value="Unassembled WGS sequence"/>
</dbReference>
<keyword evidence="1" id="KW-1133">Transmembrane helix</keyword>
<feature type="transmembrane region" description="Helical" evidence="1">
    <location>
        <begin position="189"/>
        <end position="212"/>
    </location>
</feature>
<reference evidence="3" key="2">
    <citation type="submission" date="2015-01" db="EMBL/GenBank/DDBJ databases">
        <title>Evolutionary Origins and Diversification of the Mycorrhizal Mutualists.</title>
        <authorList>
            <consortium name="DOE Joint Genome Institute"/>
            <consortium name="Mycorrhizal Genomics Consortium"/>
            <person name="Kohler A."/>
            <person name="Kuo A."/>
            <person name="Nagy L.G."/>
            <person name="Floudas D."/>
            <person name="Copeland A."/>
            <person name="Barry K.W."/>
            <person name="Cichocki N."/>
            <person name="Veneault-Fourrey C."/>
            <person name="LaButti K."/>
            <person name="Lindquist E.A."/>
            <person name="Lipzen A."/>
            <person name="Lundell T."/>
            <person name="Morin E."/>
            <person name="Murat C."/>
            <person name="Riley R."/>
            <person name="Ohm R."/>
            <person name="Sun H."/>
            <person name="Tunlid A."/>
            <person name="Henrissat B."/>
            <person name="Grigoriev I.V."/>
            <person name="Hibbett D.S."/>
            <person name="Martin F."/>
        </authorList>
    </citation>
    <scope>NUCLEOTIDE SEQUENCE [LARGE SCALE GENOMIC DNA]</scope>
    <source>
        <strain evidence="3">MAFF 305830</strain>
    </source>
</reference>
<reference evidence="2 3" key="1">
    <citation type="submission" date="2014-04" db="EMBL/GenBank/DDBJ databases">
        <authorList>
            <consortium name="DOE Joint Genome Institute"/>
            <person name="Kuo A."/>
            <person name="Zuccaro A."/>
            <person name="Kohler A."/>
            <person name="Nagy L.G."/>
            <person name="Floudas D."/>
            <person name="Copeland A."/>
            <person name="Barry K.W."/>
            <person name="Cichocki N."/>
            <person name="Veneault-Fourrey C."/>
            <person name="LaButti K."/>
            <person name="Lindquist E.A."/>
            <person name="Lipzen A."/>
            <person name="Lundell T."/>
            <person name="Morin E."/>
            <person name="Murat C."/>
            <person name="Sun H."/>
            <person name="Tunlid A."/>
            <person name="Henrissat B."/>
            <person name="Grigoriev I.V."/>
            <person name="Hibbett D.S."/>
            <person name="Martin F."/>
            <person name="Nordberg H.P."/>
            <person name="Cantor M.N."/>
            <person name="Hua S.X."/>
        </authorList>
    </citation>
    <scope>NUCLEOTIDE SEQUENCE [LARGE SCALE GENOMIC DNA]</scope>
    <source>
        <strain evidence="2 3">MAFF 305830</strain>
    </source>
</reference>
<evidence type="ECO:0000256" key="1">
    <source>
        <dbReference type="SAM" id="Phobius"/>
    </source>
</evidence>
<dbReference type="HOGENOM" id="CLU_101099_1_0_1"/>
<feature type="transmembrane region" description="Helical" evidence="1">
    <location>
        <begin position="38"/>
        <end position="60"/>
    </location>
</feature>
<dbReference type="OrthoDB" id="3225366at2759"/>
<keyword evidence="3" id="KW-1185">Reference proteome</keyword>
<keyword evidence="1" id="KW-0812">Transmembrane</keyword>
<keyword evidence="1" id="KW-0472">Membrane</keyword>
<name>A0A0C3BFP5_SERVB</name>
<feature type="transmembrane region" description="Helical" evidence="1">
    <location>
        <begin position="72"/>
        <end position="99"/>
    </location>
</feature>
<protein>
    <submittedName>
        <fullName evidence="2">Uncharacterized protein</fullName>
    </submittedName>
</protein>
<dbReference type="EMBL" id="KN824285">
    <property type="protein sequence ID" value="KIM30291.1"/>
    <property type="molecule type" value="Genomic_DNA"/>
</dbReference>